<protein>
    <submittedName>
        <fullName evidence="1">Uncharacterized protein</fullName>
    </submittedName>
</protein>
<gene>
    <name evidence="1" type="ORF">AQJ67_37775</name>
</gene>
<dbReference type="EMBL" id="LMWY01000052">
    <property type="protein sequence ID" value="KUN94104.1"/>
    <property type="molecule type" value="Genomic_DNA"/>
</dbReference>
<keyword evidence="2" id="KW-1185">Reference proteome</keyword>
<sequence>MLGAGVLLLFQRHLRQSLTRCVLIGGVAPGKLQFFLQPGFVCLTFFEKLGFVDCACGHLYGVCRRSVQCQLAQSRSQQGVTRRAYFGQLTLQRVDALPPPSFGGVDGVLGLRALGMSRPLQLVDGATLKA</sequence>
<accession>A0A101TKQ1</accession>
<reference evidence="1 2" key="1">
    <citation type="submission" date="2015-10" db="EMBL/GenBank/DDBJ databases">
        <title>Draft genome sequence of Streptomyces caeruleatus NRRL B-24802, type strain for the species Streptomyces caeruleatus.</title>
        <authorList>
            <person name="Ruckert C."/>
            <person name="Winkler A."/>
            <person name="Kalinowski J."/>
            <person name="Kampfer P."/>
            <person name="Glaeser S."/>
        </authorList>
    </citation>
    <scope>NUCLEOTIDE SEQUENCE [LARGE SCALE GENOMIC DNA]</scope>
    <source>
        <strain evidence="1 2">NRRL B-24802</strain>
    </source>
</reference>
<evidence type="ECO:0000313" key="1">
    <source>
        <dbReference type="EMBL" id="KUN94104.1"/>
    </source>
</evidence>
<comment type="caution">
    <text evidence="1">The sequence shown here is derived from an EMBL/GenBank/DDBJ whole genome shotgun (WGS) entry which is preliminary data.</text>
</comment>
<dbReference type="AlphaFoldDB" id="A0A101TKQ1"/>
<organism evidence="1 2">
    <name type="scientific">Streptomyces caeruleatus</name>
    <dbReference type="NCBI Taxonomy" id="661399"/>
    <lineage>
        <taxon>Bacteria</taxon>
        <taxon>Bacillati</taxon>
        <taxon>Actinomycetota</taxon>
        <taxon>Actinomycetes</taxon>
        <taxon>Kitasatosporales</taxon>
        <taxon>Streptomycetaceae</taxon>
        <taxon>Streptomyces</taxon>
    </lineage>
</organism>
<proteinExistence type="predicted"/>
<name>A0A101TKQ1_9ACTN</name>
<dbReference type="Proteomes" id="UP000053429">
    <property type="component" value="Unassembled WGS sequence"/>
</dbReference>
<evidence type="ECO:0000313" key="2">
    <source>
        <dbReference type="Proteomes" id="UP000053429"/>
    </source>
</evidence>